<sequence>MSTCAATLYVTPDSTVGAKEEEASLDYNACGVWRANQEARCEEAIKLRAPIKAFDLVWRPTIDQQLAVEQPKQAAVPEKQCHCVFVVGATVRLQDQVLMKEIV</sequence>
<dbReference type="Proteomes" id="UP000069272">
    <property type="component" value="Chromosome 2R"/>
</dbReference>
<name>A0A182FAL1_ANOAL</name>
<evidence type="ECO:0000313" key="1">
    <source>
        <dbReference type="EnsemblMetazoa" id="AALB003540-PA"/>
    </source>
</evidence>
<organism evidence="1 2">
    <name type="scientific">Anopheles albimanus</name>
    <name type="common">New world malaria mosquito</name>
    <dbReference type="NCBI Taxonomy" id="7167"/>
    <lineage>
        <taxon>Eukaryota</taxon>
        <taxon>Metazoa</taxon>
        <taxon>Ecdysozoa</taxon>
        <taxon>Arthropoda</taxon>
        <taxon>Hexapoda</taxon>
        <taxon>Insecta</taxon>
        <taxon>Pterygota</taxon>
        <taxon>Neoptera</taxon>
        <taxon>Endopterygota</taxon>
        <taxon>Diptera</taxon>
        <taxon>Nematocera</taxon>
        <taxon>Culicoidea</taxon>
        <taxon>Culicidae</taxon>
        <taxon>Anophelinae</taxon>
        <taxon>Anopheles</taxon>
    </lineage>
</organism>
<protein>
    <submittedName>
        <fullName evidence="1">Uncharacterized protein</fullName>
    </submittedName>
</protein>
<keyword evidence="2" id="KW-1185">Reference proteome</keyword>
<accession>A0A182FAL1</accession>
<reference evidence="1" key="2">
    <citation type="submission" date="2022-08" db="UniProtKB">
        <authorList>
            <consortium name="EnsemblMetazoa"/>
        </authorList>
    </citation>
    <scope>IDENTIFICATION</scope>
    <source>
        <strain evidence="1">STECLA/ALBI9_A</strain>
    </source>
</reference>
<evidence type="ECO:0000313" key="2">
    <source>
        <dbReference type="Proteomes" id="UP000069272"/>
    </source>
</evidence>
<reference evidence="1 2" key="1">
    <citation type="journal article" date="2017" name="G3 (Bethesda)">
        <title>The Physical Genome Mapping of Anopheles albimanus Corrected Scaffold Misassemblies and Identified Interarm Rearrangements in Genus Anopheles.</title>
        <authorList>
            <person name="Artemov G.N."/>
            <person name="Peery A.N."/>
            <person name="Jiang X."/>
            <person name="Tu Z."/>
            <person name="Stegniy V.N."/>
            <person name="Sharakhova M.V."/>
            <person name="Sharakhov I.V."/>
        </authorList>
    </citation>
    <scope>NUCLEOTIDE SEQUENCE [LARGE SCALE GENOMIC DNA]</scope>
    <source>
        <strain evidence="1 2">ALBI9_A</strain>
    </source>
</reference>
<proteinExistence type="predicted"/>
<dbReference type="EnsemblMetazoa" id="AALB003540-RA">
    <property type="protein sequence ID" value="AALB003540-PA"/>
    <property type="gene ID" value="AALB003540"/>
</dbReference>
<dbReference type="AlphaFoldDB" id="A0A182FAL1"/>